<dbReference type="InterPro" id="IPR027417">
    <property type="entry name" value="P-loop_NTPase"/>
</dbReference>
<gene>
    <name evidence="3" type="ORF">DSOUD_0122</name>
</gene>
<evidence type="ECO:0000313" key="4">
    <source>
        <dbReference type="Proteomes" id="UP000057158"/>
    </source>
</evidence>
<dbReference type="RefSeq" id="WP_082350983.1">
    <property type="nucleotide sequence ID" value="NZ_CP010802.1"/>
</dbReference>
<dbReference type="OrthoDB" id="2020141at2"/>
<feature type="region of interest" description="Disordered" evidence="1">
    <location>
        <begin position="1"/>
        <end position="20"/>
    </location>
</feature>
<dbReference type="EMBL" id="CP010802">
    <property type="protein sequence ID" value="ALC14923.1"/>
    <property type="molecule type" value="Genomic_DNA"/>
</dbReference>
<feature type="domain" description="Orc1-like AAA ATPase" evidence="2">
    <location>
        <begin position="19"/>
        <end position="205"/>
    </location>
</feature>
<dbReference type="Gene3D" id="3.40.50.300">
    <property type="entry name" value="P-loop containing nucleotide triphosphate hydrolases"/>
    <property type="match status" value="1"/>
</dbReference>
<organism evidence="3 4">
    <name type="scientific">Desulfuromonas soudanensis</name>
    <dbReference type="NCBI Taxonomy" id="1603606"/>
    <lineage>
        <taxon>Bacteria</taxon>
        <taxon>Pseudomonadati</taxon>
        <taxon>Thermodesulfobacteriota</taxon>
        <taxon>Desulfuromonadia</taxon>
        <taxon>Desulfuromonadales</taxon>
        <taxon>Desulfuromonadaceae</taxon>
        <taxon>Desulfuromonas</taxon>
    </lineage>
</organism>
<name>A0A0M3QEU4_9BACT</name>
<keyword evidence="4" id="KW-1185">Reference proteome</keyword>
<proteinExistence type="predicted"/>
<dbReference type="Proteomes" id="UP000057158">
    <property type="component" value="Chromosome"/>
</dbReference>
<dbReference type="Pfam" id="PF13191">
    <property type="entry name" value="AAA_16"/>
    <property type="match status" value="1"/>
</dbReference>
<dbReference type="AlphaFoldDB" id="A0A0M3QEU4"/>
<dbReference type="SUPFAM" id="SSF52540">
    <property type="entry name" value="P-loop containing nucleoside triphosphate hydrolases"/>
    <property type="match status" value="1"/>
</dbReference>
<dbReference type="STRING" id="1603606.DSOUD_0122"/>
<dbReference type="InterPro" id="IPR041664">
    <property type="entry name" value="AAA_16"/>
</dbReference>
<dbReference type="PANTHER" id="PTHR34301">
    <property type="entry name" value="DNA-BINDING PROTEIN-RELATED"/>
    <property type="match status" value="1"/>
</dbReference>
<protein>
    <submittedName>
        <fullName evidence="3">AAA ATPase</fullName>
    </submittedName>
</protein>
<evidence type="ECO:0000256" key="1">
    <source>
        <dbReference type="SAM" id="MobiDB-lite"/>
    </source>
</evidence>
<reference evidence="3 4" key="1">
    <citation type="submission" date="2015-07" db="EMBL/GenBank/DDBJ databases">
        <title>Isolation and Genomic Characterization of a Novel Halophilic Metal-Reducing Deltaproteobacterium from the Deep Subsurface.</title>
        <authorList>
            <person name="Badalamenti J.P."/>
            <person name="Summers Z.M."/>
            <person name="Gralnick J.A."/>
            <person name="Bond D.R."/>
        </authorList>
    </citation>
    <scope>NUCLEOTIDE SEQUENCE [LARGE SCALE GENOMIC DNA]</scope>
    <source>
        <strain evidence="3 4">WTL</strain>
    </source>
</reference>
<evidence type="ECO:0000259" key="2">
    <source>
        <dbReference type="Pfam" id="PF13191"/>
    </source>
</evidence>
<evidence type="ECO:0000313" key="3">
    <source>
        <dbReference type="EMBL" id="ALC14923.1"/>
    </source>
</evidence>
<dbReference type="PATRIC" id="fig|1603606.3.peg.138"/>
<sequence length="399" mass="44063">MDKIKNPFSPGAGSPPPELSGRDSILEQAHVLLGRVLQRRPEKSILMTGLRGVGKTVLLNEMERMAQGDGYRTILIEAHEDKPLAVLLIPQLRRLLFDLDRIAGAGDKAKRGIAVLKSFISAVKVTVGDVEFGVDIDPETGAADSGDLEIDLPNLFMAVAEAAEERHTAVAVLIDEIQYLGSSELSALIMAMHKMQQRQLPLVLIGAGLPILPGLAGESKSYAERLFSFPDIGPLSDREATRAIKDPIVAAGEKIEQTALQEIYRLTQGYPYFLQEWGYQAWNHAEASPITLDVVQETTTLVARRLDENFFRVRFNRLTPREKIYMRAMAELGAGPYRTADIAETLGVKITTLGPIRASLIKKGMIFSPAHGDMAFTVPLFDEFMRRVITDFETKPPRT</sequence>
<dbReference type="PANTHER" id="PTHR34301:SF8">
    <property type="entry name" value="ATPASE DOMAIN-CONTAINING PROTEIN"/>
    <property type="match status" value="1"/>
</dbReference>
<dbReference type="KEGG" id="des:DSOUD_0122"/>
<accession>A0A0M3QEU4</accession>